<evidence type="ECO:0000313" key="1">
    <source>
        <dbReference type="EMBL" id="QQL48680.1"/>
    </source>
</evidence>
<organism evidence="1 2">
    <name type="scientific">Mucilaginibacter ginkgonis</name>
    <dbReference type="NCBI Taxonomy" id="2682091"/>
    <lineage>
        <taxon>Bacteria</taxon>
        <taxon>Pseudomonadati</taxon>
        <taxon>Bacteroidota</taxon>
        <taxon>Sphingobacteriia</taxon>
        <taxon>Sphingobacteriales</taxon>
        <taxon>Sphingobacteriaceae</taxon>
        <taxon>Mucilaginibacter</taxon>
    </lineage>
</organism>
<gene>
    <name evidence="1" type="ORF">GO620_010865</name>
</gene>
<name>A0A6I4INI9_9SPHI</name>
<reference evidence="1 2" key="1">
    <citation type="submission" date="2020-12" db="EMBL/GenBank/DDBJ databases">
        <title>HMF7856_wgs.fasta genome submission.</title>
        <authorList>
            <person name="Kang H."/>
            <person name="Kim H."/>
            <person name="Joh K."/>
        </authorList>
    </citation>
    <scope>NUCLEOTIDE SEQUENCE [LARGE SCALE GENOMIC DNA]</scope>
    <source>
        <strain evidence="1 2">HMF7856</strain>
    </source>
</reference>
<dbReference type="RefSeq" id="WP_157525387.1">
    <property type="nucleotide sequence ID" value="NZ_CP066775.1"/>
</dbReference>
<dbReference type="KEGG" id="mgik:GO620_010865"/>
<sequence>MSPKRIKKRRVALLIIISSVFVAAYAHHKLQRKSEVTGKLQDKAMNETSGIAASAISPGILYVHNDSGDSSRFFAIDDKGALKTTYNFKGLENNGLGARDCEDIAVAPGPLKNKSYIYLGDIGDNAAVRPYLTVYRFAEPKQGSAVSRTLTADHLFLQYPDGPRDAETLMADPVEKLLYIVSKRTDSVTVYTTPLNFRSGDTVVLTKRARLFFPGFPPMKWITAGSISADGSQILLKNYSKVYYWKRPAGMPVWKVMKQAPAELDYEAEKQGEAITFARDGRSYYTTSEGIYAPIYHYFVP</sequence>
<dbReference type="Proteomes" id="UP000429232">
    <property type="component" value="Chromosome"/>
</dbReference>
<dbReference type="EMBL" id="CP066775">
    <property type="protein sequence ID" value="QQL48680.1"/>
    <property type="molecule type" value="Genomic_DNA"/>
</dbReference>
<dbReference type="SUPFAM" id="SSF75011">
    <property type="entry name" value="3-carboxy-cis,cis-mucoante lactonizing enzyme"/>
    <property type="match status" value="1"/>
</dbReference>
<keyword evidence="2" id="KW-1185">Reference proteome</keyword>
<evidence type="ECO:0000313" key="2">
    <source>
        <dbReference type="Proteomes" id="UP000429232"/>
    </source>
</evidence>
<protein>
    <submittedName>
        <fullName evidence="1">Uncharacterized protein</fullName>
    </submittedName>
</protein>
<proteinExistence type="predicted"/>
<dbReference type="AlphaFoldDB" id="A0A6I4INI9"/>
<accession>A0A6I4INI9</accession>